<dbReference type="Proteomes" id="UP000695022">
    <property type="component" value="Unplaced"/>
</dbReference>
<dbReference type="RefSeq" id="XP_014674790.1">
    <property type="nucleotide sequence ID" value="XM_014819304.1"/>
</dbReference>
<gene>
    <name evidence="3" type="primary">LOC106814921</name>
</gene>
<protein>
    <submittedName>
        <fullName evidence="3">Uncharacterized protein LOC106814921</fullName>
    </submittedName>
</protein>
<name>A0ABM1ERG9_PRICU</name>
<dbReference type="GeneID" id="106814921"/>
<reference evidence="3" key="1">
    <citation type="submission" date="2025-08" db="UniProtKB">
        <authorList>
            <consortium name="RefSeq"/>
        </authorList>
    </citation>
    <scope>IDENTIFICATION</scope>
</reference>
<sequence>MLYAIKISYFQGGRAGVGQAVASAAQADRTASAAVHAGSAGFRVSNAAPAGFHGGASGTTGALFRTISVDQVPTTRLQQVRQIIGGPQRRVVPAITQTGVFRTGFGDEFDINTFGTLRAGNFGVPTFAGPYVDIGQFDFAARKEAAFASAPGDSRVKEGALQQVPVGRRYKSGFARQVESSAADKAGSGSGETTVEVAASQKADQALEQTFKQEGTGEGSVKEGATYGFEQDDQIPFQPVEIEAVPVHAGPAHEAVTDIAESAAKAGYA</sequence>
<evidence type="ECO:0000313" key="2">
    <source>
        <dbReference type="Proteomes" id="UP000695022"/>
    </source>
</evidence>
<evidence type="ECO:0000313" key="3">
    <source>
        <dbReference type="RefSeq" id="XP_014674790.1"/>
    </source>
</evidence>
<evidence type="ECO:0000256" key="1">
    <source>
        <dbReference type="SAM" id="MobiDB-lite"/>
    </source>
</evidence>
<keyword evidence="2" id="KW-1185">Reference proteome</keyword>
<organism evidence="2 3">
    <name type="scientific">Priapulus caudatus</name>
    <name type="common">Priapulid worm</name>
    <dbReference type="NCBI Taxonomy" id="37621"/>
    <lineage>
        <taxon>Eukaryota</taxon>
        <taxon>Metazoa</taxon>
        <taxon>Ecdysozoa</taxon>
        <taxon>Scalidophora</taxon>
        <taxon>Priapulida</taxon>
        <taxon>Priapulimorpha</taxon>
        <taxon>Priapulimorphida</taxon>
        <taxon>Priapulidae</taxon>
        <taxon>Priapulus</taxon>
    </lineage>
</organism>
<feature type="region of interest" description="Disordered" evidence="1">
    <location>
        <begin position="180"/>
        <end position="200"/>
    </location>
</feature>
<accession>A0ABM1ERG9</accession>
<proteinExistence type="predicted"/>